<dbReference type="InterPro" id="IPR050464">
    <property type="entry name" value="Zeta_carotene_desat/Oxidored"/>
</dbReference>
<dbReference type="Gene3D" id="3.50.50.60">
    <property type="entry name" value="FAD/NAD(P)-binding domain"/>
    <property type="match status" value="1"/>
</dbReference>
<proteinExistence type="predicted"/>
<dbReference type="PANTHER" id="PTHR42923">
    <property type="entry name" value="PROTOPORPHYRINOGEN OXIDASE"/>
    <property type="match status" value="1"/>
</dbReference>
<gene>
    <name evidence="2" type="ORF">FGK63_02985</name>
</gene>
<dbReference type="RefSeq" id="WP_138840098.1">
    <property type="nucleotide sequence ID" value="NZ_VCPD01000001.1"/>
</dbReference>
<dbReference type="Proteomes" id="UP001193035">
    <property type="component" value="Unassembled WGS sequence"/>
</dbReference>
<evidence type="ECO:0000259" key="1">
    <source>
        <dbReference type="Pfam" id="PF01593"/>
    </source>
</evidence>
<name>A0ABY2X3S4_9RHOB</name>
<sequence>MKLENGATFGPDETAAPRSRKTATVIGAGFAGLSAAYELGKAGFHVTVLEAADSVGGLASSFETEGERLDRFYHHWFTNDLEVSDLIAELGLSDNVVTNPTNTGLYYANTIFRLSTPMDLLRFSALRFTDRIRLGLLTLRARRVENWMELEQLTAAEWLRRLGGDRVYEVVWEPLLKGKFGPYAEKISAVWFWNKLKLRGGSRGNKGEERLAYLEGSFAKLAEEIAGAIRGMGGEVRLNCGVDEVRRNGSRWTCAGSWGSIDSDLVIATPALPLVAGMIEGWAAPDYLAQLRRIDYLANICLVLQLNRSLSSTYWLNVNDPGFPFVGVIEHTNFRPADKYGGRHVVYLSKYLPHTDALYNMTDEEVVEFSIPHLERMFPEFDRTWVEACNVWRARWSQPVVERNFTALIPAEDGPLPGFHICSMAQIYPEDRGTNYAIREGRKIGRRLARAMRDGQQARTNEAHDG</sequence>
<dbReference type="InterPro" id="IPR036188">
    <property type="entry name" value="FAD/NAD-bd_sf"/>
</dbReference>
<evidence type="ECO:0000313" key="3">
    <source>
        <dbReference type="Proteomes" id="UP001193035"/>
    </source>
</evidence>
<evidence type="ECO:0000313" key="2">
    <source>
        <dbReference type="EMBL" id="TMV10040.1"/>
    </source>
</evidence>
<feature type="domain" description="Amine oxidase" evidence="1">
    <location>
        <begin position="30"/>
        <end position="425"/>
    </location>
</feature>
<dbReference type="EMBL" id="VCPD01000001">
    <property type="protein sequence ID" value="TMV10040.1"/>
    <property type="molecule type" value="Genomic_DNA"/>
</dbReference>
<organism evidence="2 3">
    <name type="scientific">Ruegeria sediminis</name>
    <dbReference type="NCBI Taxonomy" id="2583820"/>
    <lineage>
        <taxon>Bacteria</taxon>
        <taxon>Pseudomonadati</taxon>
        <taxon>Pseudomonadota</taxon>
        <taxon>Alphaproteobacteria</taxon>
        <taxon>Rhodobacterales</taxon>
        <taxon>Roseobacteraceae</taxon>
        <taxon>Ruegeria</taxon>
    </lineage>
</organism>
<protein>
    <submittedName>
        <fullName evidence="2">NAD(P)/FAD-dependent oxidoreductase</fullName>
    </submittedName>
</protein>
<dbReference type="NCBIfam" id="NF005560">
    <property type="entry name" value="PRK07233.1"/>
    <property type="match status" value="1"/>
</dbReference>
<accession>A0ABY2X3S4</accession>
<dbReference type="PANTHER" id="PTHR42923:SF46">
    <property type="entry name" value="AMINE OXIDASE"/>
    <property type="match status" value="1"/>
</dbReference>
<reference evidence="2 3" key="1">
    <citation type="submission" date="2019-05" db="EMBL/GenBank/DDBJ databases">
        <title>Ruegeria sp. nov., isolated from tidal flat.</title>
        <authorList>
            <person name="Kim W."/>
        </authorList>
    </citation>
    <scope>NUCLEOTIDE SEQUENCE [LARGE SCALE GENOMIC DNA]</scope>
    <source>
        <strain evidence="2 3">CAU 1488</strain>
    </source>
</reference>
<comment type="caution">
    <text evidence="2">The sequence shown here is derived from an EMBL/GenBank/DDBJ whole genome shotgun (WGS) entry which is preliminary data.</text>
</comment>
<dbReference type="Pfam" id="PF01593">
    <property type="entry name" value="Amino_oxidase"/>
    <property type="match status" value="1"/>
</dbReference>
<keyword evidence="3" id="KW-1185">Reference proteome</keyword>
<dbReference type="PRINTS" id="PR00419">
    <property type="entry name" value="ADXRDTASE"/>
</dbReference>
<dbReference type="SUPFAM" id="SSF51905">
    <property type="entry name" value="FAD/NAD(P)-binding domain"/>
    <property type="match status" value="1"/>
</dbReference>
<dbReference type="InterPro" id="IPR002937">
    <property type="entry name" value="Amino_oxidase"/>
</dbReference>